<dbReference type="EMBL" id="GGEC01061956">
    <property type="protein sequence ID" value="MBX42440.1"/>
    <property type="molecule type" value="Transcribed_RNA"/>
</dbReference>
<protein>
    <submittedName>
        <fullName evidence="1">Uncharacterized protein</fullName>
    </submittedName>
</protein>
<reference evidence="1" key="1">
    <citation type="submission" date="2018-02" db="EMBL/GenBank/DDBJ databases">
        <title>Rhizophora mucronata_Transcriptome.</title>
        <authorList>
            <person name="Meera S.P."/>
            <person name="Sreeshan A."/>
            <person name="Augustine A."/>
        </authorList>
    </citation>
    <scope>NUCLEOTIDE SEQUENCE</scope>
    <source>
        <tissue evidence="1">Leaf</tissue>
    </source>
</reference>
<proteinExistence type="predicted"/>
<accession>A0A2P2NJ55</accession>
<sequence length="49" mass="5650">MLSLNTITRVLVTVCGRVLDRRFEVIQKHNYRGPVTVTVQMLSPLFLFS</sequence>
<evidence type="ECO:0000313" key="1">
    <source>
        <dbReference type="EMBL" id="MBX42440.1"/>
    </source>
</evidence>
<organism evidence="1">
    <name type="scientific">Rhizophora mucronata</name>
    <name type="common">Asiatic mangrove</name>
    <dbReference type="NCBI Taxonomy" id="61149"/>
    <lineage>
        <taxon>Eukaryota</taxon>
        <taxon>Viridiplantae</taxon>
        <taxon>Streptophyta</taxon>
        <taxon>Embryophyta</taxon>
        <taxon>Tracheophyta</taxon>
        <taxon>Spermatophyta</taxon>
        <taxon>Magnoliopsida</taxon>
        <taxon>eudicotyledons</taxon>
        <taxon>Gunneridae</taxon>
        <taxon>Pentapetalae</taxon>
        <taxon>rosids</taxon>
        <taxon>fabids</taxon>
        <taxon>Malpighiales</taxon>
        <taxon>Rhizophoraceae</taxon>
        <taxon>Rhizophora</taxon>
    </lineage>
</organism>
<name>A0A2P2NJ55_RHIMU</name>
<dbReference type="AlphaFoldDB" id="A0A2P2NJ55"/>